<evidence type="ECO:0000313" key="5">
    <source>
        <dbReference type="EMBL" id="KAG7367304.1"/>
    </source>
</evidence>
<dbReference type="EMBL" id="JAGRRH010000007">
    <property type="protein sequence ID" value="KAG7367304.1"/>
    <property type="molecule type" value="Genomic_DNA"/>
</dbReference>
<feature type="coiled-coil region" evidence="1">
    <location>
        <begin position="1795"/>
        <end position="1843"/>
    </location>
</feature>
<dbReference type="CDD" id="cd14686">
    <property type="entry name" value="bZIP"/>
    <property type="match status" value="1"/>
</dbReference>
<evidence type="ECO:0000256" key="2">
    <source>
        <dbReference type="SAM" id="MobiDB-lite"/>
    </source>
</evidence>
<feature type="compositionally biased region" description="Low complexity" evidence="2">
    <location>
        <begin position="186"/>
        <end position="274"/>
    </location>
</feature>
<evidence type="ECO:0000259" key="4">
    <source>
        <dbReference type="Pfam" id="PF16213"/>
    </source>
</evidence>
<protein>
    <submittedName>
        <fullName evidence="5">C-terminal region of mon2 domain containing protein</fullName>
    </submittedName>
</protein>
<proteinExistence type="predicted"/>
<dbReference type="InterPro" id="IPR032817">
    <property type="entry name" value="Mon2_C"/>
</dbReference>
<reference evidence="5" key="1">
    <citation type="journal article" date="2021" name="Sci. Rep.">
        <title>Diploid genomic architecture of Nitzschia inconspicua, an elite biomass production diatom.</title>
        <authorList>
            <person name="Oliver A."/>
            <person name="Podell S."/>
            <person name="Pinowska A."/>
            <person name="Traller J.C."/>
            <person name="Smith S.R."/>
            <person name="McClure R."/>
            <person name="Beliaev A."/>
            <person name="Bohutskyi P."/>
            <person name="Hill E.A."/>
            <person name="Rabines A."/>
            <person name="Zheng H."/>
            <person name="Allen L.Z."/>
            <person name="Kuo A."/>
            <person name="Grigoriev I.V."/>
            <person name="Allen A.E."/>
            <person name="Hazlebeck D."/>
            <person name="Allen E.E."/>
        </authorList>
    </citation>
    <scope>NUCLEOTIDE SEQUENCE</scope>
    <source>
        <strain evidence="5">Hildebrandi</strain>
    </source>
</reference>
<reference evidence="5" key="2">
    <citation type="submission" date="2021-04" db="EMBL/GenBank/DDBJ databases">
        <authorList>
            <person name="Podell S."/>
        </authorList>
    </citation>
    <scope>NUCLEOTIDE SEQUENCE</scope>
    <source>
        <strain evidence="5">Hildebrandi</strain>
    </source>
</reference>
<dbReference type="Pfam" id="PF16213">
    <property type="entry name" value="DCB"/>
    <property type="match status" value="1"/>
</dbReference>
<evidence type="ECO:0000313" key="6">
    <source>
        <dbReference type="Proteomes" id="UP000693970"/>
    </source>
</evidence>
<dbReference type="OrthoDB" id="294853at2759"/>
<sequence length="1847" mass="200382">MNFVTQLEDYLRDLGAEARKKHPGVKEASERAILKLRTLQTQYVTAVRKASSSTSGEKHPDTTLFRSSDLLHPFLLAANYPNASPKLLDTSFKAMKLLMEADAICSGDGMNMVRVWMIQAQVVVSYSETNNDGNNSMTSGGLGLGGMGGLAISAGGKLSSLSNAVTSASNALAGATGTKTVTAASMSNTTATSSTPGSQESNPSTSTTTTTATTASDSKDTTTASNSATTTTTTTTTSSSSSSSWFGGYFYSSSPSTSSTTNNATNVAASESSSKPPEQKLANVVTAKSAVSSSHGQAGSGHLNAKDLEKIALDILSCLLQLLELRDLPVPKEQWIQSVTICCLLYLPLRQNVRQAAHSTLPQVLTLLFKDKDATQLAIKTWEDLLTCALGFTTSSNRRTVTGNGASDKRPSLHGAFSGCRLGEKDAAQPPSPSLSLDLMATLLTESPDIFPDVGQKTFGVIVQVLQNQSKINSNSSPLEYLRALQFALIVLQTQGTEWPAECRELIGRVIQPIAVATEALRKQADFEDGYIYKIPNKQIPGTSSSFTGNKIETLNGLPPTVLWKAALSMETLKTFVQDKSNKSLWLHPDVVGHVLETTSDFCTIGASCEDHMNLLVRACRVQGESTSLAYSVETLDSMERWKRGKTSNDFYVLGDALWAGLLSLLKVIEQLDEAVLEQAFAPSLSLLQHYLKRFPANGTIVQRSLEGYFSLSKVSLNVPILRGPLMASLCKLSLPHWGSNDSSAILRDHNIAALICLLNIVHRYHDKIGSEWSLVVQTLEELSGMAIASPELSDRAYVGALSISAVYTRLAPFSTCLSDESLLHLMKGLKEIVQSGKPSAAIPSPVGGAAIRKAEKVEETKEGKASISAKLINIGARAIPWNNDSDSQPEDVPVTERTKSNYCDDYTVEFGHRLENSRHPIRNQEVSFSVALLADVAMSNGFRRNQCGPVIFDILCSLASESSATRQFLMDIVAMMIMSHVGEEDSIPASFIGPSKILYSDPRQNQYLAVERVTQNDIAAEAVSQSDLMAPICRFIACAKSAAVAEVGLDALYSILESTGHKMRNETWENVIEAIACVPASEHSSPDWTNSCQIGFRCLKLIVDDFLEDAASAARTALLDCCSTFGSSRQDVNTSLTAIGLLWTIADQDSGTESVERALSKLVLLSADNRPEVRNCAVNTLFSCIVGRGQTFTWKQWESCVCTTIFGVYDAVTIDSEDDGAAEDVASKKKSRYQVSVHHSRDSADKQWLATQALVLRGLCRVLRNFFGPLLNTTDDGSGSVREDHTPWFDKAWTKILGFAYEASIQEGGRDTLELRTSGVELLVLCNQLACTAGVQAAITPARVGTNMEVINGALRSVRTPEKTETPSILRHSNSAVTEMWRENLFLDAFDVLDSYREHLESDYDNADSTHVQVLTKLAAELSKLYVCCKDHEFAEDVLALNPSSFVEQVDLAPKSPSEDDTMIRRFVRVVITVARSSSSGPDSRFLSQAQRQCLEILKTMISNGSPEAWVNLTLMTGSTLFYQGEPDGKAKKGVDVLCHESSSVLVAEISNTATSNESKVLVLYLLLCIYLEELDVSPKRGKNEIERTYSNLVPIMKEGLTSAKKIDQRSGELLSTSENFLDALWNKVLLSLSRLFGSISSESKLDGIFHAPNLVSLVKAGTDNVPERHTSGLCSILTTGASTCLALCQRSDLSLAEKESLLHLLAAFFAGASNYDLAMQQIGKQILGTAAQSLNSSTPSVDFNVQASLKICEALQECNEIENAVIAIFPELSRLVGVEDTAMRRAASVVLTKANISEVLRDAQTRCERAEERSSRAERRVAELENEVELLQKEKEALERQLGLL</sequence>
<keyword evidence="6" id="KW-1185">Reference proteome</keyword>
<evidence type="ECO:0000256" key="1">
    <source>
        <dbReference type="SAM" id="Coils"/>
    </source>
</evidence>
<feature type="domain" description="Mon2/Sec7/BIG1-like dimerisation and cyclophilin-binding" evidence="4">
    <location>
        <begin position="3"/>
        <end position="106"/>
    </location>
</feature>
<dbReference type="Pfam" id="PF16206">
    <property type="entry name" value="Mon2_C"/>
    <property type="match status" value="1"/>
</dbReference>
<feature type="domain" description="Mon2 C-terminal" evidence="3">
    <location>
        <begin position="1161"/>
        <end position="1265"/>
    </location>
</feature>
<evidence type="ECO:0000259" key="3">
    <source>
        <dbReference type="Pfam" id="PF16206"/>
    </source>
</evidence>
<dbReference type="InterPro" id="IPR032629">
    <property type="entry name" value="DCB_dom"/>
</dbReference>
<keyword evidence="1" id="KW-0175">Coiled coil</keyword>
<gene>
    <name evidence="5" type="ORF">IV203_029975</name>
</gene>
<feature type="region of interest" description="Disordered" evidence="2">
    <location>
        <begin position="186"/>
        <end position="288"/>
    </location>
</feature>
<accession>A0A9K3Q3U9</accession>
<dbReference type="Proteomes" id="UP000693970">
    <property type="component" value="Unassembled WGS sequence"/>
</dbReference>
<name>A0A9K3Q3U9_9STRA</name>
<organism evidence="5 6">
    <name type="scientific">Nitzschia inconspicua</name>
    <dbReference type="NCBI Taxonomy" id="303405"/>
    <lineage>
        <taxon>Eukaryota</taxon>
        <taxon>Sar</taxon>
        <taxon>Stramenopiles</taxon>
        <taxon>Ochrophyta</taxon>
        <taxon>Bacillariophyta</taxon>
        <taxon>Bacillariophyceae</taxon>
        <taxon>Bacillariophycidae</taxon>
        <taxon>Bacillariales</taxon>
        <taxon>Bacillariaceae</taxon>
        <taxon>Nitzschia</taxon>
    </lineage>
</organism>
<comment type="caution">
    <text evidence="5">The sequence shown here is derived from an EMBL/GenBank/DDBJ whole genome shotgun (WGS) entry which is preliminary data.</text>
</comment>